<comment type="function">
    <text evidence="8">Membrane-associated protein that warps the membrane surface to access and bind aromatic isoprenes with high specificity, including ubiquinone (CoQ) isoprene intermediates and presents them directly to Coq7, therefore facilitating the Coq7-mediated hydroxylase step. Participates in the biosynthesis of coenzyme Q, also named ubiquinone, an essential lipid-soluble electron transporter for aerobic cellular respiration.</text>
</comment>
<feature type="domain" description="COQ9 C-terminal" evidence="9">
    <location>
        <begin position="171"/>
        <end position="234"/>
    </location>
</feature>
<accession>A0A7R8XAK9</accession>
<dbReference type="GO" id="GO:0006744">
    <property type="term" value="P:ubiquinone biosynthetic process"/>
    <property type="evidence" value="ECO:0007669"/>
    <property type="project" value="UniProtKB-UniRule"/>
</dbReference>
<dbReference type="GO" id="GO:0005743">
    <property type="term" value="C:mitochondrial inner membrane"/>
    <property type="evidence" value="ECO:0007669"/>
    <property type="project" value="TreeGrafter"/>
</dbReference>
<dbReference type="PANTHER" id="PTHR21427">
    <property type="entry name" value="UBIQUINONE BIOSYNTHESIS PROTEIN COQ9, MITOCHONDRIAL"/>
    <property type="match status" value="1"/>
</dbReference>
<evidence type="ECO:0000313" key="12">
    <source>
        <dbReference type="Proteomes" id="UP000677054"/>
    </source>
</evidence>
<evidence type="ECO:0000256" key="1">
    <source>
        <dbReference type="ARBA" id="ARBA00004173"/>
    </source>
</evidence>
<dbReference type="GO" id="GO:0008289">
    <property type="term" value="F:lipid binding"/>
    <property type="evidence" value="ECO:0007669"/>
    <property type="project" value="UniProtKB-UniRule"/>
</dbReference>
<dbReference type="Gene3D" id="1.10.357.10">
    <property type="entry name" value="Tetracycline Repressor, domain 2"/>
    <property type="match status" value="1"/>
</dbReference>
<dbReference type="Pfam" id="PF08511">
    <property type="entry name" value="COQ9"/>
    <property type="match status" value="1"/>
</dbReference>
<dbReference type="Pfam" id="PF21392">
    <property type="entry name" value="COQ9_N"/>
    <property type="match status" value="1"/>
</dbReference>
<sequence length="283" mass="32009">MLSKILKAFPLLRATSGMATSRAAIHVNMENFQMTETERERIDEDHLKEQILKASLPYVHKHGWSRLSLGEVDIKSRYGFPGAKSVGLSEASHGLFPEGGVMLVSYFYTQCNKELFSWMQQQSGDSQSSHHRSTFEFLEAAVQKRLTLIFPYLEKWPEAMGMLAFPSNALEGLKLLGQLVDDMWHCAGDRSVDTSWYTKRLVLAGIYQTTELHLVQDDSPEFEATWSFLKRQMKLLHSGQKGLSSLQEVMGQVLKGGSTTVSLILCYPGDQVRNIIGFNRLNR</sequence>
<dbReference type="PANTHER" id="PTHR21427:SF19">
    <property type="entry name" value="UBIQUINONE BIOSYNTHESIS PROTEIN COQ9, MITOCHONDRIAL"/>
    <property type="match status" value="1"/>
</dbReference>
<evidence type="ECO:0000259" key="10">
    <source>
        <dbReference type="Pfam" id="PF21392"/>
    </source>
</evidence>
<dbReference type="UniPathway" id="UPA00232"/>
<dbReference type="FunFam" id="1.10.357.10:FF:000004">
    <property type="entry name" value="Ubiquinone biosynthesis protein COQ9, mitochondrial"/>
    <property type="match status" value="1"/>
</dbReference>
<organism evidence="11">
    <name type="scientific">Darwinula stevensoni</name>
    <dbReference type="NCBI Taxonomy" id="69355"/>
    <lineage>
        <taxon>Eukaryota</taxon>
        <taxon>Metazoa</taxon>
        <taxon>Ecdysozoa</taxon>
        <taxon>Arthropoda</taxon>
        <taxon>Crustacea</taxon>
        <taxon>Oligostraca</taxon>
        <taxon>Ostracoda</taxon>
        <taxon>Podocopa</taxon>
        <taxon>Podocopida</taxon>
        <taxon>Darwinulocopina</taxon>
        <taxon>Darwinuloidea</taxon>
        <taxon>Darwinulidae</taxon>
        <taxon>Darwinula</taxon>
    </lineage>
</organism>
<comment type="similarity">
    <text evidence="3 8">Belongs to the COQ9 family.</text>
</comment>
<keyword evidence="4 8" id="KW-0831">Ubiquinone biosynthesis</keyword>
<dbReference type="EMBL" id="LR900529">
    <property type="protein sequence ID" value="CAD7245995.1"/>
    <property type="molecule type" value="Genomic_DNA"/>
</dbReference>
<evidence type="ECO:0000313" key="11">
    <source>
        <dbReference type="EMBL" id="CAD7245995.1"/>
    </source>
</evidence>
<evidence type="ECO:0000256" key="4">
    <source>
        <dbReference type="ARBA" id="ARBA00022688"/>
    </source>
</evidence>
<proteinExistence type="inferred from homology"/>
<dbReference type="OrthoDB" id="619536at2759"/>
<dbReference type="EMBL" id="CAJPEV010001012">
    <property type="protein sequence ID" value="CAG0890126.1"/>
    <property type="molecule type" value="Genomic_DNA"/>
</dbReference>
<dbReference type="NCBIfam" id="TIGR02396">
    <property type="entry name" value="diverge_rpsU"/>
    <property type="match status" value="1"/>
</dbReference>
<keyword evidence="7 8" id="KW-0496">Mitochondrion</keyword>
<evidence type="ECO:0000256" key="3">
    <source>
        <dbReference type="ARBA" id="ARBA00010766"/>
    </source>
</evidence>
<feature type="domain" description="Ubiquinone biosynthesis protein COQ9 HTH" evidence="10">
    <location>
        <begin position="44"/>
        <end position="66"/>
    </location>
</feature>
<dbReference type="InterPro" id="IPR012762">
    <property type="entry name" value="Ubiq_biosynth_COQ9"/>
</dbReference>
<evidence type="ECO:0000256" key="2">
    <source>
        <dbReference type="ARBA" id="ARBA00004749"/>
    </source>
</evidence>
<dbReference type="AlphaFoldDB" id="A0A7R8XAK9"/>
<protein>
    <recommendedName>
        <fullName evidence="8">Ubiquinone biosynthesis protein</fullName>
    </recommendedName>
</protein>
<dbReference type="Proteomes" id="UP000677054">
    <property type="component" value="Unassembled WGS sequence"/>
</dbReference>
<comment type="subcellular location">
    <subcellularLocation>
        <location evidence="1 8">Mitochondrion</location>
    </subcellularLocation>
</comment>
<keyword evidence="12" id="KW-1185">Reference proteome</keyword>
<evidence type="ECO:0000256" key="8">
    <source>
        <dbReference type="RuleBase" id="RU366063"/>
    </source>
</evidence>
<keyword evidence="5" id="KW-0809">Transit peptide</keyword>
<evidence type="ECO:0000256" key="5">
    <source>
        <dbReference type="ARBA" id="ARBA00022946"/>
    </source>
</evidence>
<dbReference type="InterPro" id="IPR048674">
    <property type="entry name" value="COQ9_HTH"/>
</dbReference>
<evidence type="ECO:0000256" key="6">
    <source>
        <dbReference type="ARBA" id="ARBA00023121"/>
    </source>
</evidence>
<gene>
    <name evidence="11" type="ORF">DSTB1V02_LOCUS5861</name>
</gene>
<reference evidence="11" key="1">
    <citation type="submission" date="2020-11" db="EMBL/GenBank/DDBJ databases">
        <authorList>
            <person name="Tran Van P."/>
        </authorList>
    </citation>
    <scope>NUCLEOTIDE SEQUENCE</scope>
</reference>
<name>A0A7R8XAK9_9CRUS</name>
<dbReference type="InterPro" id="IPR013718">
    <property type="entry name" value="COQ9_C"/>
</dbReference>
<keyword evidence="6 8" id="KW-0446">Lipid-binding</keyword>
<evidence type="ECO:0000259" key="9">
    <source>
        <dbReference type="Pfam" id="PF08511"/>
    </source>
</evidence>
<evidence type="ECO:0000256" key="7">
    <source>
        <dbReference type="ARBA" id="ARBA00023128"/>
    </source>
</evidence>
<comment type="pathway">
    <text evidence="2 8">Cofactor biosynthesis; ubiquinone biosynthesis.</text>
</comment>